<dbReference type="InterPro" id="IPR036249">
    <property type="entry name" value="Thioredoxin-like_sf"/>
</dbReference>
<feature type="chain" id="PRO_5044211066" evidence="2">
    <location>
        <begin position="22"/>
        <end position="189"/>
    </location>
</feature>
<dbReference type="STRING" id="320497.A0U93_06705"/>
<name>A0A1U9KPP1_9PROT</name>
<evidence type="ECO:0000313" key="4">
    <source>
        <dbReference type="Proteomes" id="UP000188604"/>
    </source>
</evidence>
<dbReference type="Proteomes" id="UP000188604">
    <property type="component" value="Chromosome"/>
</dbReference>
<protein>
    <submittedName>
        <fullName evidence="3">Thiol reductase thioredoxin</fullName>
    </submittedName>
</protein>
<dbReference type="SUPFAM" id="SSF52833">
    <property type="entry name" value="Thioredoxin-like"/>
    <property type="match status" value="1"/>
</dbReference>
<dbReference type="RefSeq" id="WP_245825138.1">
    <property type="nucleotide sequence ID" value="NZ_BJXS01000002.1"/>
</dbReference>
<feature type="region of interest" description="Disordered" evidence="1">
    <location>
        <begin position="23"/>
        <end position="42"/>
    </location>
</feature>
<evidence type="ECO:0000256" key="2">
    <source>
        <dbReference type="SAM" id="SignalP"/>
    </source>
</evidence>
<sequence>MTLRSFVLAAALLAAPVTAMAAPDAPSANAPAGPATASTKVPAHVPPPHLDAGQNIAPAQNVYPDVALAKKQVQEAFRTAQNSHRKVLLDFGGNWCPDCRMLAGVFAVPEVSEWLESNFVVVPVNVGRINENLDLAQQYGVTIHEVPTVLIVTPDGKLLNADGANTLGNARAMSPQSVIDLIESWNQRG</sequence>
<feature type="compositionally biased region" description="Low complexity" evidence="1">
    <location>
        <begin position="23"/>
        <end position="37"/>
    </location>
</feature>
<organism evidence="3 4">
    <name type="scientific">Neoasaia chiangmaiensis</name>
    <dbReference type="NCBI Taxonomy" id="320497"/>
    <lineage>
        <taxon>Bacteria</taxon>
        <taxon>Pseudomonadati</taxon>
        <taxon>Pseudomonadota</taxon>
        <taxon>Alphaproteobacteria</taxon>
        <taxon>Acetobacterales</taxon>
        <taxon>Acetobacteraceae</taxon>
        <taxon>Neoasaia</taxon>
    </lineage>
</organism>
<dbReference type="InterPro" id="IPR013766">
    <property type="entry name" value="Thioredoxin_domain"/>
</dbReference>
<reference evidence="3 4" key="1">
    <citation type="submission" date="2016-03" db="EMBL/GenBank/DDBJ databases">
        <title>Acetic acid bacteria sequencing.</title>
        <authorList>
            <person name="Brandt J."/>
            <person name="Jakob F."/>
            <person name="Vogel R.F."/>
        </authorList>
    </citation>
    <scope>NUCLEOTIDE SEQUENCE [LARGE SCALE GENOMIC DNA]</scope>
    <source>
        <strain evidence="3 4">NBRC 101099</strain>
    </source>
</reference>
<dbReference type="Pfam" id="PF13899">
    <property type="entry name" value="Thioredoxin_7"/>
    <property type="match status" value="1"/>
</dbReference>
<keyword evidence="4" id="KW-1185">Reference proteome</keyword>
<dbReference type="Gene3D" id="3.40.30.10">
    <property type="entry name" value="Glutaredoxin"/>
    <property type="match status" value="1"/>
</dbReference>
<dbReference type="AlphaFoldDB" id="A0A1U9KPP1"/>
<dbReference type="EMBL" id="CP014691">
    <property type="protein sequence ID" value="AQS87670.1"/>
    <property type="molecule type" value="Genomic_DNA"/>
</dbReference>
<dbReference type="CDD" id="cd02947">
    <property type="entry name" value="TRX_family"/>
    <property type="match status" value="1"/>
</dbReference>
<keyword evidence="2" id="KW-0732">Signal</keyword>
<evidence type="ECO:0000256" key="1">
    <source>
        <dbReference type="SAM" id="MobiDB-lite"/>
    </source>
</evidence>
<accession>A0A1U9KPP1</accession>
<dbReference type="KEGG" id="nch:A0U93_06705"/>
<dbReference type="PROSITE" id="PS51352">
    <property type="entry name" value="THIOREDOXIN_2"/>
    <property type="match status" value="1"/>
</dbReference>
<evidence type="ECO:0000313" key="3">
    <source>
        <dbReference type="EMBL" id="AQS87670.1"/>
    </source>
</evidence>
<proteinExistence type="predicted"/>
<gene>
    <name evidence="3" type="ORF">A0U93_06705</name>
</gene>
<feature type="signal peptide" evidence="2">
    <location>
        <begin position="1"/>
        <end position="21"/>
    </location>
</feature>